<evidence type="ECO:0000313" key="10">
    <source>
        <dbReference type="Proteomes" id="UP000006729"/>
    </source>
</evidence>
<reference evidence="9 10" key="1">
    <citation type="journal article" date="2006" name="Science">
        <title>The genome of black cottonwood, Populus trichocarpa (Torr. &amp; Gray).</title>
        <authorList>
            <person name="Tuskan G.A."/>
            <person name="Difazio S."/>
            <person name="Jansson S."/>
            <person name="Bohlmann J."/>
            <person name="Grigoriev I."/>
            <person name="Hellsten U."/>
            <person name="Putnam N."/>
            <person name="Ralph S."/>
            <person name="Rombauts S."/>
            <person name="Salamov A."/>
            <person name="Schein J."/>
            <person name="Sterck L."/>
            <person name="Aerts A."/>
            <person name="Bhalerao R.R."/>
            <person name="Bhalerao R.P."/>
            <person name="Blaudez D."/>
            <person name="Boerjan W."/>
            <person name="Brun A."/>
            <person name="Brunner A."/>
            <person name="Busov V."/>
            <person name="Campbell M."/>
            <person name="Carlson J."/>
            <person name="Chalot M."/>
            <person name="Chapman J."/>
            <person name="Chen G.L."/>
            <person name="Cooper D."/>
            <person name="Coutinho P.M."/>
            <person name="Couturier J."/>
            <person name="Covert S."/>
            <person name="Cronk Q."/>
            <person name="Cunningham R."/>
            <person name="Davis J."/>
            <person name="Degroeve S."/>
            <person name="Dejardin A."/>
            <person name="Depamphilis C."/>
            <person name="Detter J."/>
            <person name="Dirks B."/>
            <person name="Dubchak I."/>
            <person name="Duplessis S."/>
            <person name="Ehlting J."/>
            <person name="Ellis B."/>
            <person name="Gendler K."/>
            <person name="Goodstein D."/>
            <person name="Gribskov M."/>
            <person name="Grimwood J."/>
            <person name="Groover A."/>
            <person name="Gunter L."/>
            <person name="Hamberger B."/>
            <person name="Heinze B."/>
            <person name="Helariutta Y."/>
            <person name="Henrissat B."/>
            <person name="Holligan D."/>
            <person name="Holt R."/>
            <person name="Huang W."/>
            <person name="Islam-Faridi N."/>
            <person name="Jones S."/>
            <person name="Jones-Rhoades M."/>
            <person name="Jorgensen R."/>
            <person name="Joshi C."/>
            <person name="Kangasjarvi J."/>
            <person name="Karlsson J."/>
            <person name="Kelleher C."/>
            <person name="Kirkpatrick R."/>
            <person name="Kirst M."/>
            <person name="Kohler A."/>
            <person name="Kalluri U."/>
            <person name="Larimer F."/>
            <person name="Leebens-Mack J."/>
            <person name="Leple J.C."/>
            <person name="Locascio P."/>
            <person name="Lou Y."/>
            <person name="Lucas S."/>
            <person name="Martin F."/>
            <person name="Montanini B."/>
            <person name="Napoli C."/>
            <person name="Nelson D.R."/>
            <person name="Nelson C."/>
            <person name="Nieminen K."/>
            <person name="Nilsson O."/>
            <person name="Pereda V."/>
            <person name="Peter G."/>
            <person name="Philippe R."/>
            <person name="Pilate G."/>
            <person name="Poliakov A."/>
            <person name="Razumovskaya J."/>
            <person name="Richardson P."/>
            <person name="Rinaldi C."/>
            <person name="Ritland K."/>
            <person name="Rouze P."/>
            <person name="Ryaboy D."/>
            <person name="Schmutz J."/>
            <person name="Schrader J."/>
            <person name="Segerman B."/>
            <person name="Shin H."/>
            <person name="Siddiqui A."/>
            <person name="Sterky F."/>
            <person name="Terry A."/>
            <person name="Tsai C.J."/>
            <person name="Uberbacher E."/>
            <person name="Unneberg P."/>
            <person name="Vahala J."/>
            <person name="Wall K."/>
            <person name="Wessler S."/>
            <person name="Yang G."/>
            <person name="Yin T."/>
            <person name="Douglas C."/>
            <person name="Marra M."/>
            <person name="Sandberg G."/>
            <person name="Van de Peer Y."/>
            <person name="Rokhsar D."/>
        </authorList>
    </citation>
    <scope>NUCLEOTIDE SEQUENCE [LARGE SCALE GENOMIC DNA]</scope>
    <source>
        <strain evidence="10">cv. Nisqually</strain>
    </source>
</reference>
<evidence type="ECO:0000256" key="1">
    <source>
        <dbReference type="ARBA" id="ARBA00001971"/>
    </source>
</evidence>
<keyword evidence="3" id="KW-0349">Heme</keyword>
<evidence type="ECO:0000256" key="6">
    <source>
        <dbReference type="ARBA" id="ARBA00023004"/>
    </source>
</evidence>
<keyword evidence="8" id="KW-0812">Transmembrane</keyword>
<dbReference type="SUPFAM" id="SSF48264">
    <property type="entry name" value="Cytochrome P450"/>
    <property type="match status" value="1"/>
</dbReference>
<dbReference type="AlphaFoldDB" id="A0A2K2C6E1"/>
<gene>
    <name evidence="9" type="ORF">POPTR_001G309400</name>
</gene>
<evidence type="ECO:0000256" key="8">
    <source>
        <dbReference type="SAM" id="Phobius"/>
    </source>
</evidence>
<keyword evidence="8" id="KW-1133">Transmembrane helix</keyword>
<evidence type="ECO:0000256" key="2">
    <source>
        <dbReference type="ARBA" id="ARBA00010617"/>
    </source>
</evidence>
<evidence type="ECO:0000256" key="4">
    <source>
        <dbReference type="ARBA" id="ARBA00022723"/>
    </source>
</evidence>
<sequence>MGKRPISHKVIKDNIVSLAFAIGDTTCSALTWFFWLLLKHSHVETKIREKLRKVLSVKEAKPSLVFSTEDLSKMVSLHAALCETPRLFPPVPNQSRTAMKQDILPSGHHVNIGYKV</sequence>
<dbReference type="Pfam" id="PF00067">
    <property type="entry name" value="p450"/>
    <property type="match status" value="1"/>
</dbReference>
<keyword evidence="10" id="KW-1185">Reference proteome</keyword>
<dbReference type="GO" id="GO:0005506">
    <property type="term" value="F:iron ion binding"/>
    <property type="evidence" value="ECO:0007669"/>
    <property type="project" value="InterPro"/>
</dbReference>
<dbReference type="GO" id="GO:0016705">
    <property type="term" value="F:oxidoreductase activity, acting on paired donors, with incorporation or reduction of molecular oxygen"/>
    <property type="evidence" value="ECO:0007669"/>
    <property type="project" value="InterPro"/>
</dbReference>
<dbReference type="EMBL" id="CM009290">
    <property type="protein sequence ID" value="PNT57596.1"/>
    <property type="molecule type" value="Genomic_DNA"/>
</dbReference>
<name>A0A2K2C6E1_POPTR</name>
<protein>
    <recommendedName>
        <fullName evidence="11">Cytochrome P450</fullName>
    </recommendedName>
</protein>
<dbReference type="InterPro" id="IPR036396">
    <property type="entry name" value="Cyt_P450_sf"/>
</dbReference>
<dbReference type="InterPro" id="IPR001128">
    <property type="entry name" value="Cyt_P450"/>
</dbReference>
<evidence type="ECO:0000256" key="3">
    <source>
        <dbReference type="ARBA" id="ARBA00022617"/>
    </source>
</evidence>
<comment type="similarity">
    <text evidence="2">Belongs to the cytochrome P450 family.</text>
</comment>
<dbReference type="Gene3D" id="1.10.630.10">
    <property type="entry name" value="Cytochrome P450"/>
    <property type="match status" value="1"/>
</dbReference>
<comment type="cofactor">
    <cofactor evidence="1">
        <name>heme</name>
        <dbReference type="ChEBI" id="CHEBI:30413"/>
    </cofactor>
</comment>
<evidence type="ECO:0000256" key="7">
    <source>
        <dbReference type="ARBA" id="ARBA00023033"/>
    </source>
</evidence>
<keyword evidence="7" id="KW-0503">Monooxygenase</keyword>
<keyword evidence="8" id="KW-0472">Membrane</keyword>
<proteinExistence type="inferred from homology"/>
<dbReference type="PANTHER" id="PTHR24296">
    <property type="entry name" value="CYTOCHROME P450"/>
    <property type="match status" value="1"/>
</dbReference>
<evidence type="ECO:0000313" key="9">
    <source>
        <dbReference type="EMBL" id="PNT57596.1"/>
    </source>
</evidence>
<dbReference type="InParanoid" id="A0A2K2C6E1"/>
<keyword evidence="6" id="KW-0408">Iron</keyword>
<dbReference type="Proteomes" id="UP000006729">
    <property type="component" value="Chromosome 1"/>
</dbReference>
<evidence type="ECO:0000256" key="5">
    <source>
        <dbReference type="ARBA" id="ARBA00023002"/>
    </source>
</evidence>
<evidence type="ECO:0008006" key="11">
    <source>
        <dbReference type="Google" id="ProtNLM"/>
    </source>
</evidence>
<organism evidence="9 10">
    <name type="scientific">Populus trichocarpa</name>
    <name type="common">Western balsam poplar</name>
    <name type="synonym">Populus balsamifera subsp. trichocarpa</name>
    <dbReference type="NCBI Taxonomy" id="3694"/>
    <lineage>
        <taxon>Eukaryota</taxon>
        <taxon>Viridiplantae</taxon>
        <taxon>Streptophyta</taxon>
        <taxon>Embryophyta</taxon>
        <taxon>Tracheophyta</taxon>
        <taxon>Spermatophyta</taxon>
        <taxon>Magnoliopsida</taxon>
        <taxon>eudicotyledons</taxon>
        <taxon>Gunneridae</taxon>
        <taxon>Pentapetalae</taxon>
        <taxon>rosids</taxon>
        <taxon>fabids</taxon>
        <taxon>Malpighiales</taxon>
        <taxon>Salicaceae</taxon>
        <taxon>Saliceae</taxon>
        <taxon>Populus</taxon>
    </lineage>
</organism>
<dbReference type="GO" id="GO:0020037">
    <property type="term" value="F:heme binding"/>
    <property type="evidence" value="ECO:0007669"/>
    <property type="project" value="InterPro"/>
</dbReference>
<keyword evidence="5" id="KW-0560">Oxidoreductase</keyword>
<accession>A0A2K2C6E1</accession>
<keyword evidence="4" id="KW-0479">Metal-binding</keyword>
<feature type="transmembrane region" description="Helical" evidence="8">
    <location>
        <begin position="15"/>
        <end position="38"/>
    </location>
</feature>
<dbReference type="GO" id="GO:0004497">
    <property type="term" value="F:monooxygenase activity"/>
    <property type="evidence" value="ECO:0007669"/>
    <property type="project" value="UniProtKB-KW"/>
</dbReference>